<dbReference type="InterPro" id="IPR032710">
    <property type="entry name" value="NTF2-like_dom_sf"/>
</dbReference>
<proteinExistence type="predicted"/>
<comment type="caution">
    <text evidence="3">The sequence shown here is derived from an EMBL/GenBank/DDBJ whole genome shotgun (WGS) entry which is preliminary data.</text>
</comment>
<sequence length="147" mass="16129">MPLSRLFSRGLAVLALLLAAACARTPEEQRIREAIAAMQKAVEAREPRTFMRYVADDFTGSKGSVDRAQLHNLMRAQFLRNEAVGVTLGPIDVALFDKRATATVTATLTGGSGEGWLPERGGAYRFTTGWKDVGGEWRCISAEWEQL</sequence>
<feature type="domain" description="DUF4440" evidence="2">
    <location>
        <begin position="31"/>
        <end position="139"/>
    </location>
</feature>
<keyword evidence="4" id="KW-1185">Reference proteome</keyword>
<feature type="chain" id="PRO_5040825047" evidence="1">
    <location>
        <begin position="24"/>
        <end position="147"/>
    </location>
</feature>
<protein>
    <submittedName>
        <fullName evidence="3">DUF4440 domain-containing protein</fullName>
    </submittedName>
</protein>
<dbReference type="AlphaFoldDB" id="A0A9X4BJV4"/>
<feature type="signal peptide" evidence="1">
    <location>
        <begin position="1"/>
        <end position="23"/>
    </location>
</feature>
<evidence type="ECO:0000313" key="3">
    <source>
        <dbReference type="EMBL" id="MDC8015088.1"/>
    </source>
</evidence>
<dbReference type="Pfam" id="PF14534">
    <property type="entry name" value="DUF4440"/>
    <property type="match status" value="1"/>
</dbReference>
<dbReference type="PROSITE" id="PS51257">
    <property type="entry name" value="PROKAR_LIPOPROTEIN"/>
    <property type="match status" value="1"/>
</dbReference>
<accession>A0A9X4BJV4</accession>
<dbReference type="Gene3D" id="3.10.450.50">
    <property type="match status" value="1"/>
</dbReference>
<evidence type="ECO:0000259" key="2">
    <source>
        <dbReference type="Pfam" id="PF14534"/>
    </source>
</evidence>
<evidence type="ECO:0000313" key="4">
    <source>
        <dbReference type="Proteomes" id="UP001139971"/>
    </source>
</evidence>
<dbReference type="Proteomes" id="UP001139971">
    <property type="component" value="Unassembled WGS sequence"/>
</dbReference>
<dbReference type="InterPro" id="IPR027843">
    <property type="entry name" value="DUF4440"/>
</dbReference>
<name>A0A9X4BJV4_9GAMM</name>
<gene>
    <name evidence="3" type="ORF">OD750_021295</name>
</gene>
<reference evidence="3" key="1">
    <citation type="submission" date="2023-02" db="EMBL/GenBank/DDBJ databases">
        <title>Tahibacter soli sp. nov. isolated from soil.</title>
        <authorList>
            <person name="Baek J.H."/>
            <person name="Lee J.K."/>
            <person name="Choi D.G."/>
            <person name="Jeon C.O."/>
        </authorList>
    </citation>
    <scope>NUCLEOTIDE SEQUENCE</scope>
    <source>
        <strain evidence="3">BL</strain>
    </source>
</reference>
<evidence type="ECO:0000256" key="1">
    <source>
        <dbReference type="SAM" id="SignalP"/>
    </source>
</evidence>
<dbReference type="RefSeq" id="WP_263544111.1">
    <property type="nucleotide sequence ID" value="NZ_JAOVZO020000020.1"/>
</dbReference>
<keyword evidence="1" id="KW-0732">Signal</keyword>
<dbReference type="EMBL" id="JAOVZO020000020">
    <property type="protein sequence ID" value="MDC8015088.1"/>
    <property type="molecule type" value="Genomic_DNA"/>
</dbReference>
<organism evidence="3 4">
    <name type="scientific">Tahibacter soli</name>
    <dbReference type="NCBI Taxonomy" id="2983605"/>
    <lineage>
        <taxon>Bacteria</taxon>
        <taxon>Pseudomonadati</taxon>
        <taxon>Pseudomonadota</taxon>
        <taxon>Gammaproteobacteria</taxon>
        <taxon>Lysobacterales</taxon>
        <taxon>Rhodanobacteraceae</taxon>
        <taxon>Tahibacter</taxon>
    </lineage>
</organism>
<dbReference type="SUPFAM" id="SSF54427">
    <property type="entry name" value="NTF2-like"/>
    <property type="match status" value="1"/>
</dbReference>